<dbReference type="GO" id="GO:0055086">
    <property type="term" value="P:nucleobase-containing small molecule metabolic process"/>
    <property type="evidence" value="ECO:0007669"/>
    <property type="project" value="UniProtKB-ARBA"/>
</dbReference>
<keyword evidence="4" id="KW-1185">Reference proteome</keyword>
<comment type="similarity">
    <text evidence="1">Belongs to the cytidine and deoxycytidylate deaminase family.</text>
</comment>
<dbReference type="SUPFAM" id="SSF53927">
    <property type="entry name" value="Cytidine deaminase-like"/>
    <property type="match status" value="1"/>
</dbReference>
<comment type="caution">
    <text evidence="3">The sequence shown here is derived from an EMBL/GenBank/DDBJ whole genome shotgun (WGS) entry which is preliminary data.</text>
</comment>
<accession>A0A6L5XG48</accession>
<evidence type="ECO:0000259" key="2">
    <source>
        <dbReference type="PROSITE" id="PS51747"/>
    </source>
</evidence>
<name>A0A6L5XG48_9BACT</name>
<reference evidence="3 4" key="1">
    <citation type="submission" date="2019-08" db="EMBL/GenBank/DDBJ databases">
        <title>In-depth cultivation of the pig gut microbiome towards novel bacterial diversity and tailored functional studies.</title>
        <authorList>
            <person name="Wylensek D."/>
            <person name="Hitch T.C.A."/>
            <person name="Clavel T."/>
        </authorList>
    </citation>
    <scope>NUCLEOTIDE SEQUENCE [LARGE SCALE GENOMIC DNA]</scope>
    <source>
        <strain evidence="3 4">Oil-RF-744-WCA-WT-10</strain>
    </source>
</reference>
<dbReference type="InterPro" id="IPR016193">
    <property type="entry name" value="Cytidine_deaminase-like"/>
</dbReference>
<protein>
    <submittedName>
        <fullName evidence="3">Cytidine deaminase</fullName>
        <ecNumber evidence="3">3.5.4.5</ecNumber>
    </submittedName>
</protein>
<dbReference type="PROSITE" id="PS51747">
    <property type="entry name" value="CYT_DCMP_DEAMINASES_2"/>
    <property type="match status" value="1"/>
</dbReference>
<dbReference type="NCBIfam" id="NF004064">
    <property type="entry name" value="PRK05578.1"/>
    <property type="match status" value="1"/>
</dbReference>
<dbReference type="Gene3D" id="3.40.140.10">
    <property type="entry name" value="Cytidine Deaminase, domain 2"/>
    <property type="match status" value="1"/>
</dbReference>
<dbReference type="Proteomes" id="UP000483362">
    <property type="component" value="Unassembled WGS sequence"/>
</dbReference>
<dbReference type="CDD" id="cd01283">
    <property type="entry name" value="cytidine_deaminase"/>
    <property type="match status" value="1"/>
</dbReference>
<organism evidence="3 4">
    <name type="scientific">Sodaliphilus pleomorphus</name>
    <dbReference type="NCBI Taxonomy" id="2606626"/>
    <lineage>
        <taxon>Bacteria</taxon>
        <taxon>Pseudomonadati</taxon>
        <taxon>Bacteroidota</taxon>
        <taxon>Bacteroidia</taxon>
        <taxon>Bacteroidales</taxon>
        <taxon>Muribaculaceae</taxon>
        <taxon>Sodaliphilus</taxon>
    </lineage>
</organism>
<dbReference type="GO" id="GO:0008270">
    <property type="term" value="F:zinc ion binding"/>
    <property type="evidence" value="ECO:0007669"/>
    <property type="project" value="TreeGrafter"/>
</dbReference>
<feature type="domain" description="CMP/dCMP-type deaminase" evidence="2">
    <location>
        <begin position="20"/>
        <end position="155"/>
    </location>
</feature>
<dbReference type="PANTHER" id="PTHR11644">
    <property type="entry name" value="CYTIDINE DEAMINASE"/>
    <property type="match status" value="1"/>
</dbReference>
<dbReference type="GO" id="GO:0004126">
    <property type="term" value="F:cytidine deaminase activity"/>
    <property type="evidence" value="ECO:0007669"/>
    <property type="project" value="UniProtKB-EC"/>
</dbReference>
<evidence type="ECO:0000256" key="1">
    <source>
        <dbReference type="ARBA" id="ARBA00006576"/>
    </source>
</evidence>
<dbReference type="EMBL" id="VULT01000022">
    <property type="protein sequence ID" value="MSS18470.1"/>
    <property type="molecule type" value="Genomic_DNA"/>
</dbReference>
<keyword evidence="3" id="KW-0378">Hydrolase</keyword>
<evidence type="ECO:0000313" key="3">
    <source>
        <dbReference type="EMBL" id="MSS18470.1"/>
    </source>
</evidence>
<dbReference type="AlphaFoldDB" id="A0A6L5XG48"/>
<dbReference type="GO" id="GO:0005829">
    <property type="term" value="C:cytosol"/>
    <property type="evidence" value="ECO:0007669"/>
    <property type="project" value="TreeGrafter"/>
</dbReference>
<dbReference type="PANTHER" id="PTHR11644:SF2">
    <property type="entry name" value="CYTIDINE DEAMINASE"/>
    <property type="match status" value="1"/>
</dbReference>
<dbReference type="GO" id="GO:0072527">
    <property type="term" value="P:pyrimidine-containing compound metabolic process"/>
    <property type="evidence" value="ECO:0007669"/>
    <property type="project" value="UniProtKB-ARBA"/>
</dbReference>
<dbReference type="InterPro" id="IPR002125">
    <property type="entry name" value="CMP_dCMP_dom"/>
</dbReference>
<gene>
    <name evidence="3" type="ORF">FYJ29_11995</name>
</gene>
<evidence type="ECO:0000313" key="4">
    <source>
        <dbReference type="Proteomes" id="UP000483362"/>
    </source>
</evidence>
<dbReference type="RefSeq" id="WP_154327667.1">
    <property type="nucleotide sequence ID" value="NZ_CP045696.1"/>
</dbReference>
<dbReference type="Pfam" id="PF00383">
    <property type="entry name" value="dCMP_cyt_deam_1"/>
    <property type="match status" value="1"/>
</dbReference>
<dbReference type="InterPro" id="IPR050202">
    <property type="entry name" value="Cyt/Deoxycyt_deaminase"/>
</dbReference>
<sequence>MTDKNIVTKIQVCSYQELNDEDHKLVDLAKAATQSSYTPYSHFNVGAAVLLDNGVMIKGANQENAAFAGICAERSACYNAGANYPGVPIVKVAIAAFHNGDFVEEPCSPCGVCRQALLEFEVHSGKNMAVLLAGRDKIYRLSSIKSLLPLGFEEF</sequence>
<proteinExistence type="inferred from homology"/>
<dbReference type="EC" id="3.5.4.5" evidence="3"/>